<keyword evidence="2 5" id="KW-0808">Transferase</keyword>
<accession>M2WX16</accession>
<dbReference type="InterPro" id="IPR007657">
    <property type="entry name" value="Glycosyltransferase_61"/>
</dbReference>
<dbReference type="InterPro" id="IPR049625">
    <property type="entry name" value="Glyco_transf_61_cat"/>
</dbReference>
<dbReference type="EMBL" id="KB454518">
    <property type="protein sequence ID" value="EME28555.1"/>
    <property type="molecule type" value="Genomic_DNA"/>
</dbReference>
<dbReference type="KEGG" id="gsl:Gasu_39330"/>
<evidence type="ECO:0000259" key="4">
    <source>
        <dbReference type="Pfam" id="PF04577"/>
    </source>
</evidence>
<sequence length="433" mass="50173">MRRAFKAVDCKKHANYQSSTFERSLINPLIANFTLSSTEHIIHWYNFCLDIDDHWLWIQSHKLHQDLCVFQCYKSSYASKRPEVRMWASLKSRHYTSLQRSIHHLPTNDTLLSIQTRNNPLLFPYPLFIARHNQHLPHFLEELLAAYSIVSSVTSMPELKLISKHKIVFVAFPNVSEKLVLNPQTWHGNIVLIVKETVQRYFGIELVIKGAETFLEMRRALKSPFLCFEHIFYNTRAAQRPESYTHWLYSNDASERLQKVIHMKLKKPSFAQLSPEPLSKIIMIQRNTTRRIRRAEIMTKELEKVFGVKVSIILFEYLSALQQAQLMHRVSIVIAAHGASLSNIIFMKRGSVLIELSPSLCSGEGYFGALAKFLGLTYFHISGMHQESNETNQLSPRNGCSKVYRYKDIDIEMEKLLQVVSAAINYISESNNK</sequence>
<dbReference type="PANTHER" id="PTHR20961:SF124">
    <property type="entry name" value="GLYCOSYLTRANSFERASE"/>
    <property type="match status" value="1"/>
</dbReference>
<keyword evidence="6" id="KW-1185">Reference proteome</keyword>
<evidence type="ECO:0000256" key="1">
    <source>
        <dbReference type="ARBA" id="ARBA00022676"/>
    </source>
</evidence>
<dbReference type="RefSeq" id="XP_005705075.1">
    <property type="nucleotide sequence ID" value="XM_005705018.1"/>
</dbReference>
<proteinExistence type="predicted"/>
<evidence type="ECO:0000256" key="2">
    <source>
        <dbReference type="ARBA" id="ARBA00022679"/>
    </source>
</evidence>
<evidence type="ECO:0000313" key="5">
    <source>
        <dbReference type="EMBL" id="EME28555.1"/>
    </source>
</evidence>
<keyword evidence="3" id="KW-0325">Glycoprotein</keyword>
<dbReference type="AlphaFoldDB" id="M2WX16"/>
<feature type="domain" description="Glycosyltransferase 61 catalytic" evidence="4">
    <location>
        <begin position="138"/>
        <end position="354"/>
    </location>
</feature>
<dbReference type="Proteomes" id="UP000030680">
    <property type="component" value="Unassembled WGS sequence"/>
</dbReference>
<dbReference type="GO" id="GO:0016757">
    <property type="term" value="F:glycosyltransferase activity"/>
    <property type="evidence" value="ECO:0007669"/>
    <property type="project" value="UniProtKB-KW"/>
</dbReference>
<gene>
    <name evidence="5" type="ORF">Gasu_39330</name>
</gene>
<organism evidence="5 6">
    <name type="scientific">Galdieria sulphuraria</name>
    <name type="common">Red alga</name>
    <dbReference type="NCBI Taxonomy" id="130081"/>
    <lineage>
        <taxon>Eukaryota</taxon>
        <taxon>Rhodophyta</taxon>
        <taxon>Bangiophyceae</taxon>
        <taxon>Galdieriales</taxon>
        <taxon>Galdieriaceae</taxon>
        <taxon>Galdieria</taxon>
    </lineage>
</organism>
<reference evidence="6" key="1">
    <citation type="journal article" date="2013" name="Science">
        <title>Gene transfer from bacteria and archaea facilitated evolution of an extremophilic eukaryote.</title>
        <authorList>
            <person name="Schonknecht G."/>
            <person name="Chen W.H."/>
            <person name="Ternes C.M."/>
            <person name="Barbier G.G."/>
            <person name="Shrestha R.P."/>
            <person name="Stanke M."/>
            <person name="Brautigam A."/>
            <person name="Baker B.J."/>
            <person name="Banfield J.F."/>
            <person name="Garavito R.M."/>
            <person name="Carr K."/>
            <person name="Wilkerson C."/>
            <person name="Rensing S.A."/>
            <person name="Gagneul D."/>
            <person name="Dickenson N.E."/>
            <person name="Oesterhelt C."/>
            <person name="Lercher M.J."/>
            <person name="Weber A.P."/>
        </authorList>
    </citation>
    <scope>NUCLEOTIDE SEQUENCE [LARGE SCALE GENOMIC DNA]</scope>
    <source>
        <strain evidence="6">074W</strain>
    </source>
</reference>
<dbReference type="PANTHER" id="PTHR20961">
    <property type="entry name" value="GLYCOSYLTRANSFERASE"/>
    <property type="match status" value="1"/>
</dbReference>
<dbReference type="OrthoDB" id="529273at2759"/>
<dbReference type="Pfam" id="PF04577">
    <property type="entry name" value="Glyco_transf_61"/>
    <property type="match status" value="1"/>
</dbReference>
<evidence type="ECO:0000313" key="6">
    <source>
        <dbReference type="Proteomes" id="UP000030680"/>
    </source>
</evidence>
<keyword evidence="1" id="KW-0328">Glycosyltransferase</keyword>
<protein>
    <submittedName>
        <fullName evidence="5">Transferase, transferring glycosyl groups</fullName>
    </submittedName>
</protein>
<name>M2WX16_GALSU</name>
<dbReference type="GeneID" id="17087416"/>
<evidence type="ECO:0000256" key="3">
    <source>
        <dbReference type="ARBA" id="ARBA00023180"/>
    </source>
</evidence>
<dbReference type="Gramene" id="EME28555">
    <property type="protein sequence ID" value="EME28555"/>
    <property type="gene ID" value="Gasu_39330"/>
</dbReference>